<evidence type="ECO:0000313" key="1">
    <source>
        <dbReference type="EMBL" id="VAW40509.1"/>
    </source>
</evidence>
<protein>
    <submittedName>
        <fullName evidence="1">Uncharacterized protein</fullName>
    </submittedName>
</protein>
<name>A0A3B0VUH4_9ZZZZ</name>
<proteinExistence type="predicted"/>
<gene>
    <name evidence="1" type="ORF">MNBD_DELTA03-1612</name>
</gene>
<sequence length="32" mass="3502">MPENKLPSFITGLLQPNGYPHAAADIQLVQTH</sequence>
<reference evidence="1" key="1">
    <citation type="submission" date="2018-06" db="EMBL/GenBank/DDBJ databases">
        <authorList>
            <person name="Zhirakovskaya E."/>
        </authorList>
    </citation>
    <scope>NUCLEOTIDE SEQUENCE</scope>
</reference>
<organism evidence="1">
    <name type="scientific">hydrothermal vent metagenome</name>
    <dbReference type="NCBI Taxonomy" id="652676"/>
    <lineage>
        <taxon>unclassified sequences</taxon>
        <taxon>metagenomes</taxon>
        <taxon>ecological metagenomes</taxon>
    </lineage>
</organism>
<feature type="non-terminal residue" evidence="1">
    <location>
        <position position="32"/>
    </location>
</feature>
<dbReference type="AlphaFoldDB" id="A0A3B0VUH4"/>
<dbReference type="EMBL" id="UOEX01000335">
    <property type="protein sequence ID" value="VAW40509.1"/>
    <property type="molecule type" value="Genomic_DNA"/>
</dbReference>
<accession>A0A3B0VUH4</accession>